<comment type="similarity">
    <text evidence="1 5 6">Belongs to the IspF family.</text>
</comment>
<dbReference type="FunFam" id="3.30.1330.50:FF:000003">
    <property type="entry name" value="2-C-methyl-D-erythritol 2,4-cyclodiphosphate synthase"/>
    <property type="match status" value="1"/>
</dbReference>
<comment type="cofactor">
    <cofactor evidence="5">
        <name>a divalent metal cation</name>
        <dbReference type="ChEBI" id="CHEBI:60240"/>
    </cofactor>
    <text evidence="5">Binds 1 divalent metal cation per subunit.</text>
</comment>
<comment type="caution">
    <text evidence="8">The sequence shown here is derived from an EMBL/GenBank/DDBJ whole genome shotgun (WGS) entry which is preliminary data.</text>
</comment>
<dbReference type="GO" id="GO:0046872">
    <property type="term" value="F:metal ion binding"/>
    <property type="evidence" value="ECO:0007669"/>
    <property type="project" value="UniProtKB-KW"/>
</dbReference>
<feature type="binding site" evidence="5">
    <location>
        <position position="13"/>
    </location>
    <ligand>
        <name>a divalent metal cation</name>
        <dbReference type="ChEBI" id="CHEBI:60240"/>
    </ligand>
</feature>
<evidence type="ECO:0000256" key="1">
    <source>
        <dbReference type="ARBA" id="ARBA00008480"/>
    </source>
</evidence>
<feature type="binding site" evidence="5">
    <location>
        <position position="45"/>
    </location>
    <ligand>
        <name>a divalent metal cation</name>
        <dbReference type="ChEBI" id="CHEBI:60240"/>
    </ligand>
</feature>
<sequence length="161" mass="17518">MRQPRIGQGIDVHPLVAGRDLVLGGVTIPHRFGLEGDTDGDVLTHAIMDGILGALALGDLGQYFRRGQPEVDGARSITLLQHVCDLMKEKRYVIGNVDATVVAEMPKLAPYRQQMQDILARALEVEPSQVSIKATTTDHLGMLGREEGIMAQAVVLLWSLI</sequence>
<dbReference type="Proteomes" id="UP000242972">
    <property type="component" value="Unassembled WGS sequence"/>
</dbReference>
<comment type="function">
    <text evidence="5">Involved in the biosynthesis of isopentenyl diphosphate (IPP) and dimethylallyl diphosphate (DMAPP), two major building blocks of isoprenoid compounds. Catalyzes the conversion of 4-diphosphocytidyl-2-C-methyl-D-erythritol 2-phosphate (CDP-ME2P) to 2-C-methyl-D-erythritol 2,4-cyclodiphosphate (ME-CPP) with a corresponding release of cytidine 5-monophosphate (CMP).</text>
</comment>
<proteinExistence type="inferred from homology"/>
<comment type="subunit">
    <text evidence="5">Homotrimer.</text>
</comment>
<feature type="binding site" evidence="5">
    <location>
        <begin position="135"/>
        <end position="138"/>
    </location>
    <ligand>
        <name>4-CDP-2-C-methyl-D-erythritol 2-phosphate</name>
        <dbReference type="ChEBI" id="CHEBI:57919"/>
    </ligand>
</feature>
<feature type="domain" description="2-C-methyl-D-erythritol 2,4-cyclodiphosphate synthase" evidence="7">
    <location>
        <begin position="5"/>
        <end position="157"/>
    </location>
</feature>
<feature type="site" description="Transition state stabilizer" evidence="5">
    <location>
        <position position="37"/>
    </location>
</feature>
<dbReference type="PANTHER" id="PTHR43181">
    <property type="entry name" value="2-C-METHYL-D-ERYTHRITOL 2,4-CYCLODIPHOSPHATE SYNTHASE, CHLOROPLASTIC"/>
    <property type="match status" value="1"/>
</dbReference>
<dbReference type="Pfam" id="PF02542">
    <property type="entry name" value="YgbB"/>
    <property type="match status" value="1"/>
</dbReference>
<dbReference type="GO" id="GO:0008685">
    <property type="term" value="F:2-C-methyl-D-erythritol 2,4-cyclodiphosphate synthase activity"/>
    <property type="evidence" value="ECO:0007669"/>
    <property type="project" value="UniProtKB-UniRule"/>
</dbReference>
<accession>A0A2T2XGE9</accession>
<gene>
    <name evidence="5" type="primary">ispF</name>
    <name evidence="8" type="ORF">C7B46_09205</name>
</gene>
<comment type="caution">
    <text evidence="5">Lacks conserved residue(s) required for the propagation of feature annotation.</text>
</comment>
<feature type="binding site" evidence="5">
    <location>
        <begin position="11"/>
        <end position="13"/>
    </location>
    <ligand>
        <name>4-CDP-2-C-methyl-D-erythritol 2-phosphate</name>
        <dbReference type="ChEBI" id="CHEBI:57919"/>
    </ligand>
</feature>
<keyword evidence="4 5" id="KW-0456">Lyase</keyword>
<dbReference type="PANTHER" id="PTHR43181:SF1">
    <property type="entry name" value="2-C-METHYL-D-ERYTHRITOL 2,4-CYCLODIPHOSPHATE SYNTHASE, CHLOROPLASTIC"/>
    <property type="match status" value="1"/>
</dbReference>
<dbReference type="SUPFAM" id="SSF69765">
    <property type="entry name" value="IpsF-like"/>
    <property type="match status" value="1"/>
</dbReference>
<comment type="pathway">
    <text evidence="5">Isoprenoid biosynthesis; isopentenyl diphosphate biosynthesis via DXP pathway; isopentenyl diphosphate from 1-deoxy-D-xylulose 5-phosphate: step 4/6.</text>
</comment>
<evidence type="ECO:0000313" key="8">
    <source>
        <dbReference type="EMBL" id="PSR33573.1"/>
    </source>
</evidence>
<evidence type="ECO:0000256" key="3">
    <source>
        <dbReference type="ARBA" id="ARBA00023229"/>
    </source>
</evidence>
<reference evidence="8 9" key="1">
    <citation type="journal article" date="2014" name="BMC Genomics">
        <title>Comparison of environmental and isolate Sulfobacillus genomes reveals diverse carbon, sulfur, nitrogen, and hydrogen metabolisms.</title>
        <authorList>
            <person name="Justice N.B."/>
            <person name="Norman A."/>
            <person name="Brown C.T."/>
            <person name="Singh A."/>
            <person name="Thomas B.C."/>
            <person name="Banfield J.F."/>
        </authorList>
    </citation>
    <scope>NUCLEOTIDE SEQUENCE [LARGE SCALE GENOMIC DNA]</scope>
    <source>
        <strain evidence="8">AMDSBA4</strain>
    </source>
</reference>
<organism evidence="8 9">
    <name type="scientific">Sulfobacillus benefaciens</name>
    <dbReference type="NCBI Taxonomy" id="453960"/>
    <lineage>
        <taxon>Bacteria</taxon>
        <taxon>Bacillati</taxon>
        <taxon>Bacillota</taxon>
        <taxon>Clostridia</taxon>
        <taxon>Eubacteriales</taxon>
        <taxon>Clostridiales Family XVII. Incertae Sedis</taxon>
        <taxon>Sulfobacillus</taxon>
    </lineage>
</organism>
<feature type="binding site" evidence="5">
    <location>
        <position position="145"/>
    </location>
    <ligand>
        <name>4-CDP-2-C-methyl-D-erythritol 2-phosphate</name>
        <dbReference type="ChEBI" id="CHEBI:57919"/>
    </ligand>
</feature>
<dbReference type="HAMAP" id="MF_00107">
    <property type="entry name" value="IspF"/>
    <property type="match status" value="1"/>
</dbReference>
<evidence type="ECO:0000256" key="5">
    <source>
        <dbReference type="HAMAP-Rule" id="MF_00107"/>
    </source>
</evidence>
<dbReference type="EMBL" id="PXYW01000018">
    <property type="protein sequence ID" value="PSR33573.1"/>
    <property type="molecule type" value="Genomic_DNA"/>
</dbReference>
<comment type="catalytic activity">
    <reaction evidence="5 6">
        <text>4-CDP-2-C-methyl-D-erythritol 2-phosphate = 2-C-methyl-D-erythritol 2,4-cyclic diphosphate + CMP</text>
        <dbReference type="Rhea" id="RHEA:23864"/>
        <dbReference type="ChEBI" id="CHEBI:57919"/>
        <dbReference type="ChEBI" id="CHEBI:58483"/>
        <dbReference type="ChEBI" id="CHEBI:60377"/>
        <dbReference type="EC" id="4.6.1.12"/>
    </reaction>
</comment>
<dbReference type="AlphaFoldDB" id="A0A2T2XGE9"/>
<protein>
    <recommendedName>
        <fullName evidence="5 6">2-C-methyl-D-erythritol 2,4-cyclodiphosphate synthase</fullName>
        <shortName evidence="5">MECDP-synthase</shortName>
        <shortName evidence="5">MECPP-synthase</shortName>
        <shortName evidence="5">MECPS</shortName>
        <ecNumber evidence="5 6">4.6.1.12</ecNumber>
    </recommendedName>
</protein>
<dbReference type="GO" id="GO:0016114">
    <property type="term" value="P:terpenoid biosynthetic process"/>
    <property type="evidence" value="ECO:0007669"/>
    <property type="project" value="InterPro"/>
</dbReference>
<feature type="site" description="Transition state stabilizer" evidence="5">
    <location>
        <position position="136"/>
    </location>
</feature>
<evidence type="ECO:0000313" key="9">
    <source>
        <dbReference type="Proteomes" id="UP000242972"/>
    </source>
</evidence>
<evidence type="ECO:0000256" key="2">
    <source>
        <dbReference type="ARBA" id="ARBA00022723"/>
    </source>
</evidence>
<dbReference type="UniPathway" id="UPA00056">
    <property type="reaction ID" value="UER00095"/>
</dbReference>
<dbReference type="GO" id="GO:0019288">
    <property type="term" value="P:isopentenyl diphosphate biosynthetic process, methylerythritol 4-phosphate pathway"/>
    <property type="evidence" value="ECO:0007669"/>
    <property type="project" value="UniProtKB-UniRule"/>
</dbReference>
<evidence type="ECO:0000259" key="7">
    <source>
        <dbReference type="Pfam" id="PF02542"/>
    </source>
</evidence>
<feature type="binding site" evidence="5">
    <location>
        <position position="11"/>
    </location>
    <ligand>
        <name>a divalent metal cation</name>
        <dbReference type="ChEBI" id="CHEBI:60240"/>
    </ligand>
</feature>
<dbReference type="EC" id="4.6.1.12" evidence="5 6"/>
<dbReference type="NCBIfam" id="TIGR00151">
    <property type="entry name" value="ispF"/>
    <property type="match status" value="1"/>
</dbReference>
<dbReference type="CDD" id="cd00554">
    <property type="entry name" value="MECDP_synthase"/>
    <property type="match status" value="1"/>
</dbReference>
<dbReference type="Gene3D" id="3.30.1330.50">
    <property type="entry name" value="2-C-methyl-D-erythritol 2,4-cyclodiphosphate synthase"/>
    <property type="match status" value="1"/>
</dbReference>
<dbReference type="InterPro" id="IPR003526">
    <property type="entry name" value="MECDP_synthase"/>
</dbReference>
<name>A0A2T2XGE9_9FIRM</name>
<keyword evidence="3 5" id="KW-0414">Isoprene biosynthesis</keyword>
<feature type="binding site" evidence="5">
    <location>
        <begin position="59"/>
        <end position="61"/>
    </location>
    <ligand>
        <name>4-CDP-2-C-methyl-D-erythritol 2-phosphate</name>
        <dbReference type="ChEBI" id="CHEBI:57919"/>
    </ligand>
</feature>
<evidence type="ECO:0000256" key="6">
    <source>
        <dbReference type="RuleBase" id="RU004395"/>
    </source>
</evidence>
<evidence type="ECO:0000256" key="4">
    <source>
        <dbReference type="ARBA" id="ARBA00023239"/>
    </source>
</evidence>
<dbReference type="InterPro" id="IPR036571">
    <property type="entry name" value="MECDP_synthase_sf"/>
</dbReference>
<keyword evidence="2 5" id="KW-0479">Metal-binding</keyword>